<proteinExistence type="predicted"/>
<sequence length="49" mass="5252">MLVARFAACFLVQGTILHSINPCLIPELIAGEFCNLGGTGIKWGFSNNN</sequence>
<evidence type="ECO:0000313" key="1">
    <source>
        <dbReference type="EMBL" id="MBX44490.1"/>
    </source>
</evidence>
<dbReference type="AlphaFoldDB" id="A0A2P2NQ11"/>
<protein>
    <submittedName>
        <fullName evidence="1">Uncharacterized protein</fullName>
    </submittedName>
</protein>
<dbReference type="EMBL" id="GGEC01064006">
    <property type="protein sequence ID" value="MBX44490.1"/>
    <property type="molecule type" value="Transcribed_RNA"/>
</dbReference>
<reference evidence="1" key="1">
    <citation type="submission" date="2018-02" db="EMBL/GenBank/DDBJ databases">
        <title>Rhizophora mucronata_Transcriptome.</title>
        <authorList>
            <person name="Meera S.P."/>
            <person name="Sreeshan A."/>
            <person name="Augustine A."/>
        </authorList>
    </citation>
    <scope>NUCLEOTIDE SEQUENCE</scope>
    <source>
        <tissue evidence="1">Leaf</tissue>
    </source>
</reference>
<name>A0A2P2NQ11_RHIMU</name>
<accession>A0A2P2NQ11</accession>
<organism evidence="1">
    <name type="scientific">Rhizophora mucronata</name>
    <name type="common">Asiatic mangrove</name>
    <dbReference type="NCBI Taxonomy" id="61149"/>
    <lineage>
        <taxon>Eukaryota</taxon>
        <taxon>Viridiplantae</taxon>
        <taxon>Streptophyta</taxon>
        <taxon>Embryophyta</taxon>
        <taxon>Tracheophyta</taxon>
        <taxon>Spermatophyta</taxon>
        <taxon>Magnoliopsida</taxon>
        <taxon>eudicotyledons</taxon>
        <taxon>Gunneridae</taxon>
        <taxon>Pentapetalae</taxon>
        <taxon>rosids</taxon>
        <taxon>fabids</taxon>
        <taxon>Malpighiales</taxon>
        <taxon>Rhizophoraceae</taxon>
        <taxon>Rhizophora</taxon>
    </lineage>
</organism>